<feature type="signal peptide" evidence="1">
    <location>
        <begin position="1"/>
        <end position="24"/>
    </location>
</feature>
<keyword evidence="3" id="KW-1185">Reference proteome</keyword>
<accession>A0A1G9RSU0</accession>
<evidence type="ECO:0000256" key="1">
    <source>
        <dbReference type="SAM" id="SignalP"/>
    </source>
</evidence>
<dbReference type="RefSeq" id="WP_074605994.1">
    <property type="nucleotide sequence ID" value="NZ_FNGY01000003.1"/>
</dbReference>
<dbReference type="Proteomes" id="UP000183200">
    <property type="component" value="Unassembled WGS sequence"/>
</dbReference>
<dbReference type="OrthoDB" id="766611at2"/>
<protein>
    <submittedName>
        <fullName evidence="2">Uncharacterized protein</fullName>
    </submittedName>
</protein>
<proteinExistence type="predicted"/>
<dbReference type="AlphaFoldDB" id="A0A1G9RSU0"/>
<keyword evidence="1" id="KW-0732">Signal</keyword>
<name>A0A1G9RSU0_9SPHI</name>
<organism evidence="2 3">
    <name type="scientific">Pedobacter steynii</name>
    <dbReference type="NCBI Taxonomy" id="430522"/>
    <lineage>
        <taxon>Bacteria</taxon>
        <taxon>Pseudomonadati</taxon>
        <taxon>Bacteroidota</taxon>
        <taxon>Sphingobacteriia</taxon>
        <taxon>Sphingobacteriales</taxon>
        <taxon>Sphingobacteriaceae</taxon>
        <taxon>Pedobacter</taxon>
    </lineage>
</organism>
<dbReference type="EMBL" id="FNGY01000003">
    <property type="protein sequence ID" value="SDM26234.1"/>
    <property type="molecule type" value="Genomic_DNA"/>
</dbReference>
<sequence>MKIYLSLWLLCVLIACQSKSPAPATKATADQTTAANENIPAITAIKDTLAQTPDSTTMNANEATRTLDWTEININFMAKCLNPFLASKRIKSDCTGCDKIMYSFSLVIDAHGKIQTIHKEAENLSCTAMSETDKKKLEEEILVYLKKQTLPASFYNTTYKGSLGFILKC</sequence>
<evidence type="ECO:0000313" key="2">
    <source>
        <dbReference type="EMBL" id="SDM26234.1"/>
    </source>
</evidence>
<evidence type="ECO:0000313" key="3">
    <source>
        <dbReference type="Proteomes" id="UP000183200"/>
    </source>
</evidence>
<gene>
    <name evidence="2" type="ORF">SAMN05421820_103344</name>
</gene>
<dbReference type="PROSITE" id="PS51257">
    <property type="entry name" value="PROKAR_LIPOPROTEIN"/>
    <property type="match status" value="1"/>
</dbReference>
<feature type="chain" id="PRO_5010307098" evidence="1">
    <location>
        <begin position="25"/>
        <end position="169"/>
    </location>
</feature>
<reference evidence="3" key="1">
    <citation type="submission" date="2016-10" db="EMBL/GenBank/DDBJ databases">
        <authorList>
            <person name="Varghese N."/>
            <person name="Submissions S."/>
        </authorList>
    </citation>
    <scope>NUCLEOTIDE SEQUENCE [LARGE SCALE GENOMIC DNA]</scope>
    <source>
        <strain evidence="3">DSM 19110</strain>
    </source>
</reference>